<dbReference type="InterPro" id="IPR001034">
    <property type="entry name" value="DeoR_HTH"/>
</dbReference>
<evidence type="ECO:0000256" key="1">
    <source>
        <dbReference type="ARBA" id="ARBA00023015"/>
    </source>
</evidence>
<dbReference type="InterPro" id="IPR036390">
    <property type="entry name" value="WH_DNA-bd_sf"/>
</dbReference>
<dbReference type="Pfam" id="PF25583">
    <property type="entry name" value="WCX"/>
    <property type="match status" value="1"/>
</dbReference>
<dbReference type="PANTHER" id="PTHR34580:SF1">
    <property type="entry name" value="PROTEIN PAFC"/>
    <property type="match status" value="1"/>
</dbReference>
<proteinExistence type="predicted"/>
<dbReference type="Pfam" id="PF13280">
    <property type="entry name" value="WYL"/>
    <property type="match status" value="1"/>
</dbReference>
<evidence type="ECO:0000313" key="4">
    <source>
        <dbReference type="EMBL" id="AFJ46958.1"/>
    </source>
</evidence>
<dbReference type="Pfam" id="PF08220">
    <property type="entry name" value="HTH_DeoR"/>
    <property type="match status" value="1"/>
</dbReference>
<dbReference type="InterPro" id="IPR057727">
    <property type="entry name" value="WCX_dom"/>
</dbReference>
<dbReference type="InterPro" id="IPR036388">
    <property type="entry name" value="WH-like_DNA-bd_sf"/>
</dbReference>
<dbReference type="Gene3D" id="1.10.10.10">
    <property type="entry name" value="Winged helix-like DNA-binding domain superfamily/Winged helix DNA-binding domain"/>
    <property type="match status" value="1"/>
</dbReference>
<reference evidence="4 5" key="1">
    <citation type="journal article" date="2012" name="J. Bacteriol.">
        <title>Complete genome sequence of the B12-producing Shimwellia blattae strain DSM 4481, isolated from a cockroach.</title>
        <authorList>
            <person name="Brzuszkiewicz E."/>
            <person name="Waschkowitz T."/>
            <person name="Wiezer A."/>
            <person name="Daniel R."/>
        </authorList>
    </citation>
    <scope>NUCLEOTIDE SEQUENCE [LARGE SCALE GENOMIC DNA]</scope>
    <source>
        <strain evidence="5">ATCC 29907 / DSM 4481 / JCM 1650 / NBRC 105725 / CDC 9005-74</strain>
    </source>
</reference>
<dbReference type="SUPFAM" id="SSF46785">
    <property type="entry name" value="Winged helix' DNA-binding domain"/>
    <property type="match status" value="1"/>
</dbReference>
<accession>I2B8V4</accession>
<name>I2B8V4_SHIBC</name>
<dbReference type="eggNOG" id="COG2378">
    <property type="taxonomic scope" value="Bacteria"/>
</dbReference>
<keyword evidence="2" id="KW-0804">Transcription</keyword>
<keyword evidence="5" id="KW-1185">Reference proteome</keyword>
<dbReference type="PATRIC" id="fig|630626.3.peg.1810"/>
<dbReference type="AlphaFoldDB" id="I2B8V4"/>
<gene>
    <name evidence="4" type="ordered locus">EBL_c18640</name>
</gene>
<dbReference type="STRING" id="630626.EBL_c18640"/>
<protein>
    <submittedName>
        <fullName evidence="4">Transcriptional regulator</fullName>
    </submittedName>
</protein>
<evidence type="ECO:0000259" key="3">
    <source>
        <dbReference type="PROSITE" id="PS51000"/>
    </source>
</evidence>
<dbReference type="InterPro" id="IPR026881">
    <property type="entry name" value="WYL_dom"/>
</dbReference>
<evidence type="ECO:0000313" key="5">
    <source>
        <dbReference type="Proteomes" id="UP000001955"/>
    </source>
</evidence>
<feature type="domain" description="HTH deoR-type" evidence="3">
    <location>
        <begin position="21"/>
        <end position="74"/>
    </location>
</feature>
<dbReference type="Proteomes" id="UP000001955">
    <property type="component" value="Chromosome"/>
</dbReference>
<dbReference type="InterPro" id="IPR051534">
    <property type="entry name" value="CBASS_pafABC_assoc_protein"/>
</dbReference>
<dbReference type="PROSITE" id="PS52050">
    <property type="entry name" value="WYL"/>
    <property type="match status" value="1"/>
</dbReference>
<dbReference type="OrthoDB" id="6521217at2"/>
<sequence length="313" mass="35865">MTISTGKEANVSNSPGSYEKLASRLAAIIVLLHQQEHITREQLAGMFQVSVRTVFRDLNRLSSIVEHIHGDSYRLSPGFRQSLQMNDINKLINNLGIPTLFSGQNPTFWTALLKDSGLPQLLIKPLAPEKITETSFSHNFSQLSLSINEHRYCSFLYKNRSRYIQPYRLVNVKNIWYLAAMEKENLKGFLLSGITWLKISDEKFIPEKSIEQCIDEEDDVWFSLNKFQVLLHVDASVAGYFLRRSVLPGQVITQHNKDGSLEVSCKIADERQLLPWVRYWLPNLKILSPKSLQSELKAQLAEALIRFTDTSNR</sequence>
<dbReference type="PROSITE" id="PS51000">
    <property type="entry name" value="HTH_DEOR_2"/>
    <property type="match status" value="1"/>
</dbReference>
<dbReference type="KEGG" id="ebt:EBL_c18640"/>
<evidence type="ECO:0000256" key="2">
    <source>
        <dbReference type="ARBA" id="ARBA00023163"/>
    </source>
</evidence>
<dbReference type="PANTHER" id="PTHR34580">
    <property type="match status" value="1"/>
</dbReference>
<dbReference type="HOGENOM" id="CLU_041141_10_0_6"/>
<dbReference type="EMBL" id="CP001560">
    <property type="protein sequence ID" value="AFJ46958.1"/>
    <property type="molecule type" value="Genomic_DNA"/>
</dbReference>
<keyword evidence="1" id="KW-0805">Transcription regulation</keyword>
<organism evidence="4 5">
    <name type="scientific">Shimwellia blattae (strain ATCC 29907 / DSM 4481 / JCM 1650 / NBRC 105725 / CDC 9005-74)</name>
    <name type="common">Escherichia blattae</name>
    <dbReference type="NCBI Taxonomy" id="630626"/>
    <lineage>
        <taxon>Bacteria</taxon>
        <taxon>Pseudomonadati</taxon>
        <taxon>Pseudomonadota</taxon>
        <taxon>Gammaproteobacteria</taxon>
        <taxon>Enterobacterales</taxon>
        <taxon>Enterobacteriaceae</taxon>
        <taxon>Shimwellia</taxon>
    </lineage>
</organism>
<dbReference type="GO" id="GO:0003700">
    <property type="term" value="F:DNA-binding transcription factor activity"/>
    <property type="evidence" value="ECO:0007669"/>
    <property type="project" value="InterPro"/>
</dbReference>